<evidence type="ECO:0000256" key="1">
    <source>
        <dbReference type="ARBA" id="ARBA00022729"/>
    </source>
</evidence>
<organism evidence="3 4">
    <name type="scientific">Allosphingosinicella deserti</name>
    <dbReference type="NCBI Taxonomy" id="2116704"/>
    <lineage>
        <taxon>Bacteria</taxon>
        <taxon>Pseudomonadati</taxon>
        <taxon>Pseudomonadota</taxon>
        <taxon>Alphaproteobacteria</taxon>
        <taxon>Sphingomonadales</taxon>
        <taxon>Sphingomonadaceae</taxon>
        <taxon>Allosphingosinicella</taxon>
    </lineage>
</organism>
<evidence type="ECO:0000313" key="4">
    <source>
        <dbReference type="Proteomes" id="UP000241167"/>
    </source>
</evidence>
<dbReference type="AlphaFoldDB" id="A0A2P7QJ09"/>
<dbReference type="Proteomes" id="UP000241167">
    <property type="component" value="Unassembled WGS sequence"/>
</dbReference>
<keyword evidence="2" id="KW-0378">Hydrolase</keyword>
<gene>
    <name evidence="3" type="ORF">C7I55_19740</name>
</gene>
<dbReference type="InterPro" id="IPR010126">
    <property type="entry name" value="Esterase_phb"/>
</dbReference>
<dbReference type="GO" id="GO:0016787">
    <property type="term" value="F:hydrolase activity"/>
    <property type="evidence" value="ECO:0007669"/>
    <property type="project" value="UniProtKB-KW"/>
</dbReference>
<dbReference type="PANTHER" id="PTHR43037:SF1">
    <property type="entry name" value="BLL1128 PROTEIN"/>
    <property type="match status" value="1"/>
</dbReference>
<dbReference type="OrthoDB" id="9767239at2"/>
<reference evidence="3 4" key="1">
    <citation type="submission" date="2018-03" db="EMBL/GenBank/DDBJ databases">
        <title>The draft genome of Sphingosinicella sp. GL-C-18.</title>
        <authorList>
            <person name="Liu L."/>
            <person name="Li L."/>
            <person name="Liang L."/>
            <person name="Zhang X."/>
            <person name="Wang T."/>
        </authorList>
    </citation>
    <scope>NUCLEOTIDE SEQUENCE [LARGE SCALE GENOMIC DNA]</scope>
    <source>
        <strain evidence="3 4">GL-C-18</strain>
    </source>
</reference>
<dbReference type="PANTHER" id="PTHR43037">
    <property type="entry name" value="UNNAMED PRODUCT-RELATED"/>
    <property type="match status" value="1"/>
</dbReference>
<keyword evidence="4" id="KW-1185">Reference proteome</keyword>
<name>A0A2P7QJ09_9SPHN</name>
<evidence type="ECO:0000313" key="3">
    <source>
        <dbReference type="EMBL" id="PSJ37943.1"/>
    </source>
</evidence>
<dbReference type="SUPFAM" id="SSF53474">
    <property type="entry name" value="alpha/beta-Hydrolases"/>
    <property type="match status" value="1"/>
</dbReference>
<dbReference type="RefSeq" id="WP_106514757.1">
    <property type="nucleotide sequence ID" value="NZ_PXYI01000007.1"/>
</dbReference>
<dbReference type="NCBIfam" id="TIGR01840">
    <property type="entry name" value="esterase_phb"/>
    <property type="match status" value="1"/>
</dbReference>
<dbReference type="InterPro" id="IPR029058">
    <property type="entry name" value="AB_hydrolase_fold"/>
</dbReference>
<keyword evidence="1" id="KW-0732">Signal</keyword>
<dbReference type="InterPro" id="IPR050955">
    <property type="entry name" value="Plant_Biomass_Hydrol_Est"/>
</dbReference>
<dbReference type="GO" id="GO:0005576">
    <property type="term" value="C:extracellular region"/>
    <property type="evidence" value="ECO:0007669"/>
    <property type="project" value="InterPro"/>
</dbReference>
<comment type="caution">
    <text evidence="3">The sequence shown here is derived from an EMBL/GenBank/DDBJ whole genome shotgun (WGS) entry which is preliminary data.</text>
</comment>
<accession>A0A2P7QJ09</accession>
<dbReference type="Pfam" id="PF10503">
    <property type="entry name" value="Esterase_PHB"/>
    <property type="match status" value="1"/>
</dbReference>
<sequence length="399" mass="41238">MKRVSMKDMMEATRLTRAGRLAEATSLLQGGTTSHVAPVGSDGHQEEIIDLLPRGGDTAFWALPPDAQSDAPAMAPMNAFTAKAREAFSALGTSDGLGGLGRFPGAHGLKPGMPAATPEIPAGARFEQHLYAEPGGQRTYKLYVPSRVQSSPALIVMLHGCTQSADDFALGTGMNALAEEQGFLVAYPEQPSSANSSKCWNWFNAADQARDGGEAALLAGITRAVIASHGIDPARVFAAGLSAGGAAAAILGARYPDLFAAVGVHSGLACGAARDMPSAFTAMQRGGGRPSKVSGAARPVRTIVFHGDGDKTVNPVNGDQVVAQFGTASLRQTTAQGEAQGRAFTRIVHSDGAGTPMVEQWVIHGAGHAWSGGSAKGSYTDPRGPDASREMVRFFLGEA</sequence>
<proteinExistence type="predicted"/>
<dbReference type="Gene3D" id="3.40.50.1820">
    <property type="entry name" value="alpha/beta hydrolase"/>
    <property type="match status" value="1"/>
</dbReference>
<evidence type="ECO:0000256" key="2">
    <source>
        <dbReference type="ARBA" id="ARBA00022801"/>
    </source>
</evidence>
<protein>
    <submittedName>
        <fullName evidence="3">Esterase</fullName>
    </submittedName>
</protein>
<dbReference type="EMBL" id="PXYI01000007">
    <property type="protein sequence ID" value="PSJ37943.1"/>
    <property type="molecule type" value="Genomic_DNA"/>
</dbReference>